<reference evidence="1 2" key="1">
    <citation type="submission" date="2016-01" db="EMBL/GenBank/DDBJ databases">
        <title>Biosynthesis of antibiotic leucinostatins and their inhibition on Phytophthora in bio-control Purpureocillium lilacinum.</title>
        <authorList>
            <person name="Wang G."/>
            <person name="Liu Z."/>
            <person name="Lin R."/>
            <person name="Li E."/>
            <person name="Mao Z."/>
            <person name="Ling J."/>
            <person name="Yin W."/>
            <person name="Xie B."/>
        </authorList>
    </citation>
    <scope>NUCLEOTIDE SEQUENCE [LARGE SCALE GENOMIC DNA]</scope>
    <source>
        <strain evidence="1">PLBJ-1</strain>
    </source>
</reference>
<name>A0A179GGG1_PURLI</name>
<sequence length="316" mass="34608">MVRSERVPKGINKRIGLLLLNRRDRLWPLVLHVRHPPTRALAPAHHQPIAQVLDLSHALPHGIHLAAKVLGRHRGQNLKRTPQLLNVPQNRPLALPVPSLASCTLRPSGSPRGVGRGLNHLRPLHRREAHQLPKQVEDPVHVVPRREFQGRRALGEGYRGLCLGGGDELLVAQVVREGERLDELLEAPHLPGVAVPVDRLKIGRDRSQQPRDFRHARVNVLLRVRGEICIERLDTTSSPVSKDGKAAAHAHLLALGRHVPARLDDALPPVVVLVELVAKGLKHAVEAAAGRVGRRGALDARVAVAVALYSARHAAV</sequence>
<dbReference type="AlphaFoldDB" id="A0A179GGG1"/>
<dbReference type="Proteomes" id="UP000078240">
    <property type="component" value="Unassembled WGS sequence"/>
</dbReference>
<gene>
    <name evidence="1" type="ORF">VFPBJ_08813</name>
</gene>
<proteinExistence type="predicted"/>
<evidence type="ECO:0000313" key="2">
    <source>
        <dbReference type="Proteomes" id="UP000078240"/>
    </source>
</evidence>
<dbReference type="EMBL" id="LSBH01000007">
    <property type="protein sequence ID" value="OAQ76453.1"/>
    <property type="molecule type" value="Genomic_DNA"/>
</dbReference>
<accession>A0A179GGG1</accession>
<comment type="caution">
    <text evidence="1">The sequence shown here is derived from an EMBL/GenBank/DDBJ whole genome shotgun (WGS) entry which is preliminary data.</text>
</comment>
<organism evidence="1 2">
    <name type="scientific">Purpureocillium lilacinum</name>
    <name type="common">Paecilomyces lilacinus</name>
    <dbReference type="NCBI Taxonomy" id="33203"/>
    <lineage>
        <taxon>Eukaryota</taxon>
        <taxon>Fungi</taxon>
        <taxon>Dikarya</taxon>
        <taxon>Ascomycota</taxon>
        <taxon>Pezizomycotina</taxon>
        <taxon>Sordariomycetes</taxon>
        <taxon>Hypocreomycetidae</taxon>
        <taxon>Hypocreales</taxon>
        <taxon>Ophiocordycipitaceae</taxon>
        <taxon>Purpureocillium</taxon>
    </lineage>
</organism>
<evidence type="ECO:0000313" key="1">
    <source>
        <dbReference type="EMBL" id="OAQ76453.1"/>
    </source>
</evidence>
<protein>
    <submittedName>
        <fullName evidence="1">Uncharacterized protein</fullName>
    </submittedName>
</protein>